<dbReference type="GO" id="GO:0015035">
    <property type="term" value="F:protein-disulfide reductase activity"/>
    <property type="evidence" value="ECO:0007669"/>
    <property type="project" value="InterPro"/>
</dbReference>
<dbReference type="EMBL" id="CAJVCH010499314">
    <property type="protein sequence ID" value="CAG7821073.1"/>
    <property type="molecule type" value="Genomic_DNA"/>
</dbReference>
<name>A0A8J2LEF5_9HEXA</name>
<dbReference type="GO" id="GO:0071949">
    <property type="term" value="F:FAD binding"/>
    <property type="evidence" value="ECO:0007669"/>
    <property type="project" value="InterPro"/>
</dbReference>
<protein>
    <submittedName>
        <fullName evidence="2">Uncharacterized protein</fullName>
    </submittedName>
</protein>
<organism evidence="2 3">
    <name type="scientific">Allacma fusca</name>
    <dbReference type="NCBI Taxonomy" id="39272"/>
    <lineage>
        <taxon>Eukaryota</taxon>
        <taxon>Metazoa</taxon>
        <taxon>Ecdysozoa</taxon>
        <taxon>Arthropoda</taxon>
        <taxon>Hexapoda</taxon>
        <taxon>Collembola</taxon>
        <taxon>Symphypleona</taxon>
        <taxon>Sminthuridae</taxon>
        <taxon>Allacma</taxon>
    </lineage>
</organism>
<keyword evidence="3" id="KW-1185">Reference proteome</keyword>
<dbReference type="OrthoDB" id="269384at2759"/>
<sequence>MQVKGLGTALKILFADSFVHKRGSFLTRDEIVALFNGFGRLSDSIYQLDNFRRMINEEENSHQQQQPTKPVKKFPFGGLK</sequence>
<dbReference type="Pfam" id="PF04137">
    <property type="entry name" value="ERO1"/>
    <property type="match status" value="1"/>
</dbReference>
<evidence type="ECO:0000256" key="1">
    <source>
        <dbReference type="SAM" id="MobiDB-lite"/>
    </source>
</evidence>
<feature type="region of interest" description="Disordered" evidence="1">
    <location>
        <begin position="58"/>
        <end position="80"/>
    </location>
</feature>
<dbReference type="GO" id="GO:0016972">
    <property type="term" value="F:thiol oxidase activity"/>
    <property type="evidence" value="ECO:0007669"/>
    <property type="project" value="InterPro"/>
</dbReference>
<dbReference type="GO" id="GO:0034975">
    <property type="term" value="P:protein folding in endoplasmic reticulum"/>
    <property type="evidence" value="ECO:0007669"/>
    <property type="project" value="InterPro"/>
</dbReference>
<accession>A0A8J2LEF5</accession>
<reference evidence="2" key="1">
    <citation type="submission" date="2021-06" db="EMBL/GenBank/DDBJ databases">
        <authorList>
            <person name="Hodson N. C."/>
            <person name="Mongue J. A."/>
            <person name="Jaron S. K."/>
        </authorList>
    </citation>
    <scope>NUCLEOTIDE SEQUENCE</scope>
</reference>
<proteinExistence type="predicted"/>
<dbReference type="PANTHER" id="PTHR12613">
    <property type="entry name" value="ERO1-RELATED"/>
    <property type="match status" value="1"/>
</dbReference>
<gene>
    <name evidence="2" type="ORF">AFUS01_LOCUS31431</name>
</gene>
<evidence type="ECO:0000313" key="3">
    <source>
        <dbReference type="Proteomes" id="UP000708208"/>
    </source>
</evidence>
<evidence type="ECO:0000313" key="2">
    <source>
        <dbReference type="EMBL" id="CAG7821073.1"/>
    </source>
</evidence>
<comment type="caution">
    <text evidence="2">The sequence shown here is derived from an EMBL/GenBank/DDBJ whole genome shotgun (WGS) entry which is preliminary data.</text>
</comment>
<dbReference type="Proteomes" id="UP000708208">
    <property type="component" value="Unassembled WGS sequence"/>
</dbReference>
<dbReference type="GO" id="GO:0005789">
    <property type="term" value="C:endoplasmic reticulum membrane"/>
    <property type="evidence" value="ECO:0007669"/>
    <property type="project" value="TreeGrafter"/>
</dbReference>
<dbReference type="InterPro" id="IPR007266">
    <property type="entry name" value="Ero1"/>
</dbReference>
<dbReference type="PANTHER" id="PTHR12613:SF0">
    <property type="entry name" value="ERO1-LIKE PROTEIN"/>
    <property type="match status" value="1"/>
</dbReference>
<dbReference type="AlphaFoldDB" id="A0A8J2LEF5"/>